<comment type="similarity">
    <text evidence="2">Belongs to the DRAM/TMEM150 family.</text>
</comment>
<dbReference type="Proteomes" id="UP000288216">
    <property type="component" value="Unassembled WGS sequence"/>
</dbReference>
<comment type="caution">
    <text evidence="7">The sequence shown here is derived from an EMBL/GenBank/DDBJ whole genome shotgun (WGS) entry which is preliminary data.</text>
</comment>
<dbReference type="InterPro" id="IPR019402">
    <property type="entry name" value="CWH43_N"/>
</dbReference>
<evidence type="ECO:0000256" key="2">
    <source>
        <dbReference type="ARBA" id="ARBA00006565"/>
    </source>
</evidence>
<gene>
    <name evidence="7" type="ORF">scyTo_0017638</name>
</gene>
<dbReference type="PANTHER" id="PTHR21324">
    <property type="entry name" value="FASTING-INDUCIBLE INTEGRAL MEMBRANE PROTEIN TM6P1-RELATED"/>
    <property type="match status" value="1"/>
</dbReference>
<dbReference type="EMBL" id="BFAA01011623">
    <property type="protein sequence ID" value="GCB77677.1"/>
    <property type="molecule type" value="Genomic_DNA"/>
</dbReference>
<dbReference type="AlphaFoldDB" id="A0A401PX06"/>
<dbReference type="PANTHER" id="PTHR21324:SF10">
    <property type="entry name" value="DNA DAMAGE-REGULATED AUTOPHAGY MODULATOR PROTEIN 2"/>
    <property type="match status" value="1"/>
</dbReference>
<keyword evidence="4" id="KW-1133">Transmembrane helix</keyword>
<keyword evidence="8" id="KW-1185">Reference proteome</keyword>
<accession>A0A401PX06</accession>
<comment type="subcellular location">
    <subcellularLocation>
        <location evidence="1">Endomembrane system</location>
        <topology evidence="1">Multi-pass membrane protein</topology>
    </subcellularLocation>
</comment>
<dbReference type="GO" id="GO:0010506">
    <property type="term" value="P:regulation of autophagy"/>
    <property type="evidence" value="ECO:0007669"/>
    <property type="project" value="TreeGrafter"/>
</dbReference>
<evidence type="ECO:0000256" key="5">
    <source>
        <dbReference type="ARBA" id="ARBA00023136"/>
    </source>
</evidence>
<reference evidence="7 8" key="1">
    <citation type="journal article" date="2018" name="Nat. Ecol. Evol.">
        <title>Shark genomes provide insights into elasmobranch evolution and the origin of vertebrates.</title>
        <authorList>
            <person name="Hara Y"/>
            <person name="Yamaguchi K"/>
            <person name="Onimaru K"/>
            <person name="Kadota M"/>
            <person name="Koyanagi M"/>
            <person name="Keeley SD"/>
            <person name="Tatsumi K"/>
            <person name="Tanaka K"/>
            <person name="Motone F"/>
            <person name="Kageyama Y"/>
            <person name="Nozu R"/>
            <person name="Adachi N"/>
            <person name="Nishimura O"/>
            <person name="Nakagawa R"/>
            <person name="Tanegashima C"/>
            <person name="Kiyatake I"/>
            <person name="Matsumoto R"/>
            <person name="Murakumo K"/>
            <person name="Nishida K"/>
            <person name="Terakita A"/>
            <person name="Kuratani S"/>
            <person name="Sato K"/>
            <person name="Hyodo S Kuraku.S."/>
        </authorList>
    </citation>
    <scope>NUCLEOTIDE SEQUENCE [LARGE SCALE GENOMIC DNA]</scope>
</reference>
<keyword evidence="5" id="KW-0472">Membrane</keyword>
<evidence type="ECO:0000256" key="1">
    <source>
        <dbReference type="ARBA" id="ARBA00004127"/>
    </source>
</evidence>
<evidence type="ECO:0000256" key="4">
    <source>
        <dbReference type="ARBA" id="ARBA00022989"/>
    </source>
</evidence>
<protein>
    <recommendedName>
        <fullName evidence="6">CWH43-like N-terminal domain-containing protein</fullName>
    </recommendedName>
</protein>
<evidence type="ECO:0000259" key="6">
    <source>
        <dbReference type="Pfam" id="PF10277"/>
    </source>
</evidence>
<evidence type="ECO:0000313" key="7">
    <source>
        <dbReference type="EMBL" id="GCB77677.1"/>
    </source>
</evidence>
<proteinExistence type="inferred from homology"/>
<organism evidence="7 8">
    <name type="scientific">Scyliorhinus torazame</name>
    <name type="common">Cloudy catshark</name>
    <name type="synonym">Catulus torazame</name>
    <dbReference type="NCBI Taxonomy" id="75743"/>
    <lineage>
        <taxon>Eukaryota</taxon>
        <taxon>Metazoa</taxon>
        <taxon>Chordata</taxon>
        <taxon>Craniata</taxon>
        <taxon>Vertebrata</taxon>
        <taxon>Chondrichthyes</taxon>
        <taxon>Elasmobranchii</taxon>
        <taxon>Galeomorphii</taxon>
        <taxon>Galeoidea</taxon>
        <taxon>Carcharhiniformes</taxon>
        <taxon>Scyliorhinidae</taxon>
        <taxon>Scyliorhinus</taxon>
    </lineage>
</organism>
<sequence length="43" mass="5117">MAKKLHWNPTEKGYTSHLVSTTSEWSLAFSFLSFFLTYIRDFQ</sequence>
<dbReference type="GO" id="GO:0005764">
    <property type="term" value="C:lysosome"/>
    <property type="evidence" value="ECO:0007669"/>
    <property type="project" value="TreeGrafter"/>
</dbReference>
<dbReference type="GO" id="GO:0045494">
    <property type="term" value="P:photoreceptor cell maintenance"/>
    <property type="evidence" value="ECO:0007669"/>
    <property type="project" value="TreeGrafter"/>
</dbReference>
<evidence type="ECO:0000256" key="3">
    <source>
        <dbReference type="ARBA" id="ARBA00022692"/>
    </source>
</evidence>
<feature type="domain" description="CWH43-like N-terminal" evidence="6">
    <location>
        <begin position="11"/>
        <end position="43"/>
    </location>
</feature>
<evidence type="ECO:0000313" key="8">
    <source>
        <dbReference type="Proteomes" id="UP000288216"/>
    </source>
</evidence>
<name>A0A401PX06_SCYTO</name>
<keyword evidence="3" id="KW-0812">Transmembrane</keyword>
<feature type="non-terminal residue" evidence="7">
    <location>
        <position position="43"/>
    </location>
</feature>
<dbReference type="Pfam" id="PF10277">
    <property type="entry name" value="Frag1"/>
    <property type="match status" value="1"/>
</dbReference>
<dbReference type="InterPro" id="IPR050911">
    <property type="entry name" value="DRAM/TMEM150_Autophagy_Mod"/>
</dbReference>